<sequence length="137" mass="15942">MDSGRTRRCRFGGVEIHSKERRRFGVIWGSNSSVRLWSDDEAEVSSHTTRPISFEIPSRCYCGLLTALKMMNHADEYPGRMFFGCKDYKLGPPHLVKWWDEAMMEEFEEVRCTMENQGARLTEAQNADREDLTRNEA</sequence>
<evidence type="ECO:0000313" key="2">
    <source>
        <dbReference type="Proteomes" id="UP000467841"/>
    </source>
</evidence>
<dbReference type="AlphaFoldDB" id="A0A6D2JWJ2"/>
<name>A0A6D2JWJ2_9BRAS</name>
<protein>
    <recommendedName>
        <fullName evidence="3">Zinc finger GRF-type domain-containing protein</fullName>
    </recommendedName>
</protein>
<evidence type="ECO:0000313" key="1">
    <source>
        <dbReference type="EMBL" id="CAA7044167.1"/>
    </source>
</evidence>
<dbReference type="Proteomes" id="UP000467841">
    <property type="component" value="Unassembled WGS sequence"/>
</dbReference>
<dbReference type="EMBL" id="CACVBM020001295">
    <property type="protein sequence ID" value="CAA7044167.1"/>
    <property type="molecule type" value="Genomic_DNA"/>
</dbReference>
<evidence type="ECO:0008006" key="3">
    <source>
        <dbReference type="Google" id="ProtNLM"/>
    </source>
</evidence>
<organism evidence="1 2">
    <name type="scientific">Microthlaspi erraticum</name>
    <dbReference type="NCBI Taxonomy" id="1685480"/>
    <lineage>
        <taxon>Eukaryota</taxon>
        <taxon>Viridiplantae</taxon>
        <taxon>Streptophyta</taxon>
        <taxon>Embryophyta</taxon>
        <taxon>Tracheophyta</taxon>
        <taxon>Spermatophyta</taxon>
        <taxon>Magnoliopsida</taxon>
        <taxon>eudicotyledons</taxon>
        <taxon>Gunneridae</taxon>
        <taxon>Pentapetalae</taxon>
        <taxon>rosids</taxon>
        <taxon>malvids</taxon>
        <taxon>Brassicales</taxon>
        <taxon>Brassicaceae</taxon>
        <taxon>Coluteocarpeae</taxon>
        <taxon>Microthlaspi</taxon>
    </lineage>
</organism>
<keyword evidence="2" id="KW-1185">Reference proteome</keyword>
<reference evidence="1" key="1">
    <citation type="submission" date="2020-01" db="EMBL/GenBank/DDBJ databases">
        <authorList>
            <person name="Mishra B."/>
        </authorList>
    </citation>
    <scope>NUCLEOTIDE SEQUENCE [LARGE SCALE GENOMIC DNA]</scope>
</reference>
<comment type="caution">
    <text evidence="1">The sequence shown here is derived from an EMBL/GenBank/DDBJ whole genome shotgun (WGS) entry which is preliminary data.</text>
</comment>
<dbReference type="OrthoDB" id="1111609at2759"/>
<accession>A0A6D2JWJ2</accession>
<gene>
    <name evidence="1" type="ORF">MERR_LOCUS31402</name>
</gene>
<proteinExistence type="predicted"/>